<organism evidence="1 2">
    <name type="scientific">Novosphingobium silvae</name>
    <dbReference type="NCBI Taxonomy" id="2692619"/>
    <lineage>
        <taxon>Bacteria</taxon>
        <taxon>Pseudomonadati</taxon>
        <taxon>Pseudomonadota</taxon>
        <taxon>Alphaproteobacteria</taxon>
        <taxon>Sphingomonadales</taxon>
        <taxon>Sphingomonadaceae</taxon>
        <taxon>Novosphingobium</taxon>
    </lineage>
</organism>
<keyword evidence="2" id="KW-1185">Reference proteome</keyword>
<comment type="caution">
    <text evidence="1">The sequence shown here is derived from an EMBL/GenBank/DDBJ whole genome shotgun (WGS) entry which is preliminary data.</text>
</comment>
<reference evidence="1 2" key="1">
    <citation type="submission" date="2019-12" db="EMBL/GenBank/DDBJ databases">
        <authorList>
            <person name="Feng G."/>
            <person name="Zhu H."/>
        </authorList>
    </citation>
    <scope>NUCLEOTIDE SEQUENCE [LARGE SCALE GENOMIC DNA]</scope>
    <source>
        <strain evidence="1 2">FGD1</strain>
    </source>
</reference>
<sequence>MSRTRDPERSIRTVDFELPRGEVSIEKLMAMEPAEWEHLRREINIRHQQNKARPLACCGVCRGPIYIRGSQHRGRDVPMFAHYPDSLMDCPWHHGPSMTPDKARAAQYQGRQESSRHARLCELLEEVAKADPRCTDTAIDTYRRSQIHKRGRWPDVFLDMGPLGRFVLEVQLSKPFAPEIAARHLHYEREGEHLIWVFSELENPMPLGFRDVVTMQRGNAFVFDHTAQVASYEHRTVVLNCYIEDGHGGWLPPRLVKLDDLKTGKGRAVFLEDRRSELLEQRCRANRKVWVKACRTAQQRTPDDPAYDDVFITQWSGLKDRVPGLGKWEAENWPFGSDRARFMIANLVLMLCSIAHSAAGASPVLYVTKFKGANAVLQMLNTKMTAGELRPCADLVRTFVSRTVLAGLLVTPSLQRILEQGRMAAPQIGPGHPVWEAMAVLFAEVLDGLVRAELSDLDRLPAWASQGAGTFEPAGRACPVS</sequence>
<proteinExistence type="predicted"/>
<dbReference type="EMBL" id="WVTD01000036">
    <property type="protein sequence ID" value="MYM00251.1"/>
    <property type="molecule type" value="Genomic_DNA"/>
</dbReference>
<dbReference type="Proteomes" id="UP000465810">
    <property type="component" value="Unassembled WGS sequence"/>
</dbReference>
<evidence type="ECO:0008006" key="3">
    <source>
        <dbReference type="Google" id="ProtNLM"/>
    </source>
</evidence>
<accession>A0A7X4GL44</accession>
<evidence type="ECO:0000313" key="1">
    <source>
        <dbReference type="EMBL" id="MYM00251.1"/>
    </source>
</evidence>
<gene>
    <name evidence="1" type="ORF">GR702_21130</name>
</gene>
<name>A0A7X4GL44_9SPHN</name>
<dbReference type="AlphaFoldDB" id="A0A7X4GL44"/>
<dbReference type="RefSeq" id="WP_160987513.1">
    <property type="nucleotide sequence ID" value="NZ_WVTD01000036.1"/>
</dbReference>
<protein>
    <recommendedName>
        <fullName evidence="3">Competence protein</fullName>
    </recommendedName>
</protein>
<evidence type="ECO:0000313" key="2">
    <source>
        <dbReference type="Proteomes" id="UP000465810"/>
    </source>
</evidence>